<comment type="caution">
    <text evidence="2">The sequence shown here is derived from an EMBL/GenBank/DDBJ whole genome shotgun (WGS) entry which is preliminary data.</text>
</comment>
<feature type="region of interest" description="Disordered" evidence="1">
    <location>
        <begin position="31"/>
        <end position="60"/>
    </location>
</feature>
<protein>
    <submittedName>
        <fullName evidence="2">Uncharacterized protein</fullName>
    </submittedName>
</protein>
<dbReference type="Proteomes" id="UP000029223">
    <property type="component" value="Unassembled WGS sequence"/>
</dbReference>
<name>A0ABQ0J629_9VIBR</name>
<accession>A0ABQ0J629</accession>
<evidence type="ECO:0000313" key="2">
    <source>
        <dbReference type="EMBL" id="GAL24224.1"/>
    </source>
</evidence>
<sequence>MLFNLSKSDEQKFPNALLKEEEFAASKRKPFTPGMTISLAPNSDEDISAKPCDDASNNVIGNDSIKENEIRASASL</sequence>
<keyword evidence="3" id="KW-1185">Reference proteome</keyword>
<organism evidence="2 3">
    <name type="scientific">Vibrio variabilis</name>
    <dbReference type="NCBI Taxonomy" id="990271"/>
    <lineage>
        <taxon>Bacteria</taxon>
        <taxon>Pseudomonadati</taxon>
        <taxon>Pseudomonadota</taxon>
        <taxon>Gammaproteobacteria</taxon>
        <taxon>Vibrionales</taxon>
        <taxon>Vibrionaceae</taxon>
        <taxon>Vibrio</taxon>
    </lineage>
</organism>
<dbReference type="EMBL" id="BBMS01000003">
    <property type="protein sequence ID" value="GAL24224.1"/>
    <property type="molecule type" value="Genomic_DNA"/>
</dbReference>
<gene>
    <name evidence="2" type="ORF">JCM19239_3927</name>
</gene>
<evidence type="ECO:0000313" key="3">
    <source>
        <dbReference type="Proteomes" id="UP000029223"/>
    </source>
</evidence>
<proteinExistence type="predicted"/>
<evidence type="ECO:0000256" key="1">
    <source>
        <dbReference type="SAM" id="MobiDB-lite"/>
    </source>
</evidence>
<reference evidence="3" key="1">
    <citation type="submission" date="2014-09" db="EMBL/GenBank/DDBJ databases">
        <title>Vibrio variabilis JCM 19239. (C206) whole genome shotgun sequence.</title>
        <authorList>
            <person name="Sawabe T."/>
            <person name="Meirelles P."/>
            <person name="Nakanishi M."/>
            <person name="Sayaka M."/>
            <person name="Hattori M."/>
            <person name="Ohkuma M."/>
        </authorList>
    </citation>
    <scope>NUCLEOTIDE SEQUENCE [LARGE SCALE GENOMIC DNA]</scope>
    <source>
        <strain evidence="3">JCM 19239</strain>
    </source>
</reference>